<protein>
    <submittedName>
        <fullName evidence="4">Peptide/nickel transport system substrate-binding protein</fullName>
    </submittedName>
</protein>
<dbReference type="SUPFAM" id="SSF53850">
    <property type="entry name" value="Periplasmic binding protein-like II"/>
    <property type="match status" value="1"/>
</dbReference>
<dbReference type="RefSeq" id="WP_091847450.1">
    <property type="nucleotide sequence ID" value="NZ_FMBL01000001.1"/>
</dbReference>
<keyword evidence="2" id="KW-0472">Membrane</keyword>
<dbReference type="GO" id="GO:0015833">
    <property type="term" value="P:peptide transport"/>
    <property type="evidence" value="ECO:0007669"/>
    <property type="project" value="TreeGrafter"/>
</dbReference>
<gene>
    <name evidence="4" type="ORF">GA0061077_0665</name>
</gene>
<proteinExistence type="predicted"/>
<keyword evidence="2" id="KW-0812">Transmembrane</keyword>
<dbReference type="GO" id="GO:1904680">
    <property type="term" value="F:peptide transmembrane transporter activity"/>
    <property type="evidence" value="ECO:0007669"/>
    <property type="project" value="TreeGrafter"/>
</dbReference>
<dbReference type="Gene3D" id="3.40.190.10">
    <property type="entry name" value="Periplasmic binding protein-like II"/>
    <property type="match status" value="1"/>
</dbReference>
<dbReference type="InterPro" id="IPR000914">
    <property type="entry name" value="SBP_5_dom"/>
</dbReference>
<feature type="region of interest" description="Disordered" evidence="1">
    <location>
        <begin position="1"/>
        <end position="49"/>
    </location>
</feature>
<dbReference type="OrthoDB" id="9796817at2"/>
<dbReference type="PIRSF" id="PIRSF002741">
    <property type="entry name" value="MppA"/>
    <property type="match status" value="1"/>
</dbReference>
<reference evidence="5" key="1">
    <citation type="submission" date="2016-08" db="EMBL/GenBank/DDBJ databases">
        <authorList>
            <person name="Varghese N."/>
            <person name="Submissions Spin"/>
        </authorList>
    </citation>
    <scope>NUCLEOTIDE SEQUENCE [LARGE SCALE GENOMIC DNA]</scope>
    <source>
        <strain evidence="5">R-52791</strain>
    </source>
</reference>
<dbReference type="AlphaFoldDB" id="A0A1C4H2Y7"/>
<feature type="domain" description="Solute-binding protein family 5" evidence="3">
    <location>
        <begin position="153"/>
        <end position="487"/>
    </location>
</feature>
<evidence type="ECO:0000256" key="2">
    <source>
        <dbReference type="SAM" id="Phobius"/>
    </source>
</evidence>
<evidence type="ECO:0000313" key="5">
    <source>
        <dbReference type="Proteomes" id="UP000242610"/>
    </source>
</evidence>
<dbReference type="GO" id="GO:0042597">
    <property type="term" value="C:periplasmic space"/>
    <property type="evidence" value="ECO:0007669"/>
    <property type="project" value="UniProtKB-ARBA"/>
</dbReference>
<dbReference type="Pfam" id="PF00496">
    <property type="entry name" value="SBP_bac_5"/>
    <property type="match status" value="1"/>
</dbReference>
<dbReference type="InterPro" id="IPR030678">
    <property type="entry name" value="Peptide/Ni-bd"/>
</dbReference>
<name>A0A1C4H2Y7_9BIFI</name>
<dbReference type="GO" id="GO:0043190">
    <property type="term" value="C:ATP-binding cassette (ABC) transporter complex"/>
    <property type="evidence" value="ECO:0007669"/>
    <property type="project" value="InterPro"/>
</dbReference>
<keyword evidence="2" id="KW-1133">Transmembrane helix</keyword>
<feature type="transmembrane region" description="Helical" evidence="2">
    <location>
        <begin position="74"/>
        <end position="95"/>
    </location>
</feature>
<dbReference type="CDD" id="cd08494">
    <property type="entry name" value="PBP2_NikA_DppA_OppA_like_6"/>
    <property type="match status" value="1"/>
</dbReference>
<keyword evidence="5" id="KW-1185">Reference proteome</keyword>
<dbReference type="EMBL" id="FMBL01000001">
    <property type="protein sequence ID" value="SCC79297.1"/>
    <property type="molecule type" value="Genomic_DNA"/>
</dbReference>
<evidence type="ECO:0000313" key="4">
    <source>
        <dbReference type="EMBL" id="SCC79297.1"/>
    </source>
</evidence>
<dbReference type="Gene3D" id="3.10.105.10">
    <property type="entry name" value="Dipeptide-binding Protein, Domain 3"/>
    <property type="match status" value="1"/>
</dbReference>
<organism evidence="4 5">
    <name type="scientific">Bifidobacterium commune</name>
    <dbReference type="NCBI Taxonomy" id="1505727"/>
    <lineage>
        <taxon>Bacteria</taxon>
        <taxon>Bacillati</taxon>
        <taxon>Actinomycetota</taxon>
        <taxon>Actinomycetes</taxon>
        <taxon>Bifidobacteriales</taxon>
        <taxon>Bifidobacteriaceae</taxon>
        <taxon>Bifidobacterium</taxon>
    </lineage>
</organism>
<sequence length="579" mass="63471">MPTNSGAYDENDATRQTADPADGIGHVVTSPTANGSRDVPDAQNAASTDETLNAHVKKRAVGGKRAANGLTKKGWIWAIAAMVVVVALISVFLVIRQKAEIVTDRAHQADSVSIGLKLAPTNLDIRNQSGTSLDQVLVGNVYEGIVARDSHNNVVPGLAKSWEKSADGTIYTFHLNDNMTFSNGDKLDAEDVAWSINELMVNHYHSSELLMNFKSAIAADTDTVKIELTAPYSDLLWVLACRPGLVLDRNAEYDIKTQAVGSGPYTVAKFVPNDSITLKANPHYWGGGKAITQTVVLRYFADDNAAVNALKSGDVQVLAPVSENLAGPFEKDNEHYRVAAGDGTDKFVLAMNSKGAATSDIRVRRAIRHAIDHKQLIASRGGADKPLGGPIASLDPGYEDLTGLYPHDVDEARELMKEAGYTTENPLELRLTYANTYGTELGDQLRSQLKPIGINLKVNMVEFSTWLQDVLKNKDYDLSLVDHNESHDFSQWTDDQYYYNYSNEKVKNYYRQAMAASDDSQRDALLSKAARQVSEDAPADWLFNYRITTAMKTGVTGFPLNLNQTLLPLRDVTYVPAQR</sequence>
<dbReference type="InterPro" id="IPR039424">
    <property type="entry name" value="SBP_5"/>
</dbReference>
<dbReference type="Proteomes" id="UP000242610">
    <property type="component" value="Unassembled WGS sequence"/>
</dbReference>
<dbReference type="STRING" id="1505727.GA0061077_0665"/>
<evidence type="ECO:0000259" key="3">
    <source>
        <dbReference type="Pfam" id="PF00496"/>
    </source>
</evidence>
<accession>A0A1C4H2Y7</accession>
<evidence type="ECO:0000256" key="1">
    <source>
        <dbReference type="SAM" id="MobiDB-lite"/>
    </source>
</evidence>
<dbReference type="PANTHER" id="PTHR30290">
    <property type="entry name" value="PERIPLASMIC BINDING COMPONENT OF ABC TRANSPORTER"/>
    <property type="match status" value="1"/>
</dbReference>